<proteinExistence type="predicted"/>
<evidence type="ECO:0000256" key="1">
    <source>
        <dbReference type="SAM" id="MobiDB-lite"/>
    </source>
</evidence>
<gene>
    <name evidence="2" type="ORF">OG327_31620</name>
</gene>
<feature type="region of interest" description="Disordered" evidence="1">
    <location>
        <begin position="107"/>
        <end position="135"/>
    </location>
</feature>
<feature type="compositionally biased region" description="Low complexity" evidence="1">
    <location>
        <begin position="110"/>
        <end position="119"/>
    </location>
</feature>
<evidence type="ECO:0000313" key="2">
    <source>
        <dbReference type="EMBL" id="WTU77512.1"/>
    </source>
</evidence>
<name>A0AAU2K0A6_9ACTN</name>
<sequence>MPHDTSRLIAEHIEALYGRPRAELEAHADSTSHPNMLSALLSAHAAIEFAERDLDFQLQRLRQLTHPEREPSRFTAGHIHDCARRIGEAVAVRDTQAQHVTAVLKSLHRTPAPETTPAAPVTPPVPATVPASRAR</sequence>
<dbReference type="EMBL" id="CP108264">
    <property type="protein sequence ID" value="WTU77512.1"/>
    <property type="molecule type" value="Genomic_DNA"/>
</dbReference>
<dbReference type="AlphaFoldDB" id="A0AAU2K0A6"/>
<protein>
    <submittedName>
        <fullName evidence="2">Uncharacterized protein</fullName>
    </submittedName>
</protein>
<reference evidence="2" key="1">
    <citation type="submission" date="2022-10" db="EMBL/GenBank/DDBJ databases">
        <title>The complete genomes of actinobacterial strains from the NBC collection.</title>
        <authorList>
            <person name="Joergensen T.S."/>
            <person name="Alvarez Arevalo M."/>
            <person name="Sterndorff E.B."/>
            <person name="Faurdal D."/>
            <person name="Vuksanovic O."/>
            <person name="Mourched A.-S."/>
            <person name="Charusanti P."/>
            <person name="Shaw S."/>
            <person name="Blin K."/>
            <person name="Weber T."/>
        </authorList>
    </citation>
    <scope>NUCLEOTIDE SEQUENCE</scope>
    <source>
        <strain evidence="2">NBC_00049</strain>
    </source>
</reference>
<organism evidence="2">
    <name type="scientific">Streptomyces sp. NBC_00049</name>
    <dbReference type="NCBI Taxonomy" id="2903617"/>
    <lineage>
        <taxon>Bacteria</taxon>
        <taxon>Bacillati</taxon>
        <taxon>Actinomycetota</taxon>
        <taxon>Actinomycetes</taxon>
        <taxon>Kitasatosporales</taxon>
        <taxon>Streptomycetaceae</taxon>
        <taxon>Streptomyces</taxon>
    </lineage>
</organism>
<accession>A0AAU2K0A6</accession>